<name>A0A9W3SM90_LACJH</name>
<protein>
    <submittedName>
        <fullName evidence="1">Uncharacterized protein</fullName>
    </submittedName>
</protein>
<evidence type="ECO:0000313" key="1">
    <source>
        <dbReference type="EMBL" id="AOG26811.1"/>
    </source>
</evidence>
<reference evidence="1 2" key="1">
    <citation type="submission" date="2016-07" db="EMBL/GenBank/DDBJ databases">
        <title>Genome sequencing project for further understanding the molecular mechanisms of preventing non-alcoholic fatty liver disease.</title>
        <authorList>
            <person name="Wang H."/>
        </authorList>
    </citation>
    <scope>NUCLEOTIDE SEQUENCE [LARGE SCALE GENOMIC DNA]</scope>
    <source>
        <strain evidence="1 2">BS15</strain>
    </source>
</reference>
<dbReference type="InterPro" id="IPR044929">
    <property type="entry name" value="DNA/RNA_non-sp_Endonuclease_sf"/>
</dbReference>
<gene>
    <name evidence="1" type="ORF">BBP16_08405</name>
</gene>
<dbReference type="Gene3D" id="3.40.570.10">
    <property type="entry name" value="Extracellular Endonuclease, subunit A"/>
    <property type="match status" value="1"/>
</dbReference>
<organism evidence="1 2">
    <name type="scientific">Lactobacillus johnsonii</name>
    <dbReference type="NCBI Taxonomy" id="33959"/>
    <lineage>
        <taxon>Bacteria</taxon>
        <taxon>Bacillati</taxon>
        <taxon>Bacillota</taxon>
        <taxon>Bacilli</taxon>
        <taxon>Lactobacillales</taxon>
        <taxon>Lactobacillaceae</taxon>
        <taxon>Lactobacillus</taxon>
    </lineage>
</organism>
<proteinExistence type="predicted"/>
<dbReference type="EMBL" id="CP016400">
    <property type="protein sequence ID" value="AOG26811.1"/>
    <property type="molecule type" value="Genomic_DNA"/>
</dbReference>
<dbReference type="Proteomes" id="UP000094691">
    <property type="component" value="Chromosome"/>
</dbReference>
<evidence type="ECO:0000313" key="2">
    <source>
        <dbReference type="Proteomes" id="UP000094691"/>
    </source>
</evidence>
<accession>A0A9W3SM90</accession>
<dbReference type="AlphaFoldDB" id="A0A9W3SM90"/>
<sequence length="289" mass="33203">MEEREVLKKLGIENEKELSELDQLNKYSLDYDEKNDLFRLSDKDELVVNNSLSHLSSTQLIQPILFYRDYAKIIITGWRALLNVAPASDEDSENHEPSWIKKKIENGKGTSVDKVMVGESELIGKETKITKSDLNIQAGHLLGKFSGVLQNIEKYLGTDQNIDNIMTYPQFKRANESSKEYSGQSKVESNIWNNRDTCFYYEAEAIFANINDNIPIGTRLRVIPVRKNEKDNRQYVIDSDADEEIAVHVFIPNCDYAEEDSKSVLKPENTVDDYRTFFKGGDLNSLKWK</sequence>